<name>A0A075R306_BRELA</name>
<dbReference type="HOGENOM" id="CLU_735385_0_0_9"/>
<dbReference type="Proteomes" id="UP000005850">
    <property type="component" value="Chromosome"/>
</dbReference>
<dbReference type="KEGG" id="blr:BRLA_c014780"/>
<dbReference type="EMBL" id="CP007806">
    <property type="protein sequence ID" value="AIG25806.1"/>
    <property type="molecule type" value="Genomic_DNA"/>
</dbReference>
<reference evidence="2 3" key="1">
    <citation type="journal article" date="2011" name="J. Bacteriol.">
        <title>Genome sequence of Brevibacillus laterosporus LMG 15441, a pathogen of invertebrates.</title>
        <authorList>
            <person name="Djukic M."/>
            <person name="Poehlein A."/>
            <person name="Thurmer A."/>
            <person name="Daniel R."/>
        </authorList>
    </citation>
    <scope>NUCLEOTIDE SEQUENCE [LARGE SCALE GENOMIC DNA]</scope>
    <source>
        <strain evidence="2 3">LMG 15441</strain>
    </source>
</reference>
<dbReference type="STRING" id="1042163.BRLA_c014780"/>
<evidence type="ECO:0000313" key="2">
    <source>
        <dbReference type="EMBL" id="AIG25806.1"/>
    </source>
</evidence>
<proteinExistence type="predicted"/>
<accession>A0A075R306</accession>
<dbReference type="eggNOG" id="ENOG5033DX5">
    <property type="taxonomic scope" value="Bacteria"/>
</dbReference>
<dbReference type="AlphaFoldDB" id="A0A075R306"/>
<gene>
    <name evidence="2" type="ORF">BRLA_c014780</name>
</gene>
<feature type="transmembrane region" description="Helical" evidence="1">
    <location>
        <begin position="97"/>
        <end position="117"/>
    </location>
</feature>
<dbReference type="RefSeq" id="WP_003338133.1">
    <property type="nucleotide sequence ID" value="NZ_CP007806.1"/>
</dbReference>
<evidence type="ECO:0000256" key="1">
    <source>
        <dbReference type="SAM" id="Phobius"/>
    </source>
</evidence>
<keyword evidence="3" id="KW-1185">Reference proteome</keyword>
<organism evidence="2 3">
    <name type="scientific">Brevibacillus laterosporus LMG 15441</name>
    <dbReference type="NCBI Taxonomy" id="1042163"/>
    <lineage>
        <taxon>Bacteria</taxon>
        <taxon>Bacillati</taxon>
        <taxon>Bacillota</taxon>
        <taxon>Bacilli</taxon>
        <taxon>Bacillales</taxon>
        <taxon>Paenibacillaceae</taxon>
        <taxon>Brevibacillus</taxon>
    </lineage>
</organism>
<sequence length="405" mass="46701">MGIKQTIGTNYHNSLIRLSENFDPVMHRFRKSYEDTQNQGWMIPLVLKLVPDVRRMMEAVKNLDSEGIVKSLSSVIPSVGIIGIPFAVPYLGVSSVVGFGISGLILFISLSRYLWLMTQLDSTHFHIGAYRFLKRREYDLFTGSFLFSDFSFKGLLYVVNHSLNGEEELNKTFERLKNEFDSFTFAHQARYEEKESHLLKQNNELEAELLRQKEVINSIITKADQSLHQLYDELSEANLSSEYMADLLDRLITILYRYRNGRFSVSDLKLIADFTIYKVEGGHLIKIADEGTSGHSLGVISMDSKEHATWAAVQVVTTKSIDPLFNEPRKNYYIASYLMRMGNNELWVYNLHFHRDRNKKAVDLTIHDIIDNKLLFRLIHVLCLLLQSTGFPKKEESSDDHLLSR</sequence>
<keyword evidence="1" id="KW-1133">Transmembrane helix</keyword>
<keyword evidence="1" id="KW-0812">Transmembrane</keyword>
<keyword evidence="1" id="KW-0472">Membrane</keyword>
<evidence type="ECO:0000313" key="3">
    <source>
        <dbReference type="Proteomes" id="UP000005850"/>
    </source>
</evidence>
<protein>
    <submittedName>
        <fullName evidence="2">Uncharacterized protein</fullName>
    </submittedName>
</protein>